<dbReference type="GO" id="GO:0003676">
    <property type="term" value="F:nucleic acid binding"/>
    <property type="evidence" value="ECO:0007669"/>
    <property type="project" value="InterPro"/>
</dbReference>
<accession>D2S5I8</accession>
<dbReference type="InterPro" id="IPR001584">
    <property type="entry name" value="Integrase_cat-core"/>
</dbReference>
<dbReference type="Pfam" id="PF13276">
    <property type="entry name" value="HTH_21"/>
    <property type="match status" value="1"/>
</dbReference>
<comment type="function">
    <text evidence="1">Involved in the transposition of the insertion sequence.</text>
</comment>
<dbReference type="SUPFAM" id="SSF53098">
    <property type="entry name" value="Ribonuclease H-like"/>
    <property type="match status" value="1"/>
</dbReference>
<keyword evidence="4" id="KW-1185">Reference proteome</keyword>
<dbReference type="Pfam" id="PF13683">
    <property type="entry name" value="rve_3"/>
    <property type="match status" value="1"/>
</dbReference>
<name>D2S5I8_GEOOG</name>
<dbReference type="InterPro" id="IPR012337">
    <property type="entry name" value="RNaseH-like_sf"/>
</dbReference>
<dbReference type="RefSeq" id="WP_012948702.1">
    <property type="nucleotide sequence ID" value="NC_013757.1"/>
</dbReference>
<reference evidence="4" key="2">
    <citation type="submission" date="2010-01" db="EMBL/GenBank/DDBJ databases">
        <title>The complete genome of Geodermatophilus obscurus DSM 43160.</title>
        <authorList>
            <consortium name="US DOE Joint Genome Institute (JGI-PGF)"/>
            <person name="Lucas S."/>
            <person name="Copeland A."/>
            <person name="Lapidus A."/>
            <person name="Glavina del Rio T."/>
            <person name="Dalin E."/>
            <person name="Tice H."/>
            <person name="Bruce D."/>
            <person name="Goodwin L."/>
            <person name="Pitluck S."/>
            <person name="Kyrpides N."/>
            <person name="Mavromatis K."/>
            <person name="Ivanova N."/>
            <person name="Munk A.C."/>
            <person name="Brettin T."/>
            <person name="Detter J.C."/>
            <person name="Han C."/>
            <person name="Larimer F."/>
            <person name="Land M."/>
            <person name="Hauser L."/>
            <person name="Markowitz V."/>
            <person name="Cheng J.-F."/>
            <person name="Hugenholtz P."/>
            <person name="Woyke T."/>
            <person name="Wu D."/>
            <person name="Jando M."/>
            <person name="Schneider S."/>
            <person name="Klenk H.-P."/>
            <person name="Eisen J.A."/>
        </authorList>
    </citation>
    <scope>NUCLEOTIDE SEQUENCE [LARGE SCALE GENOMIC DNA]</scope>
    <source>
        <strain evidence="4">ATCC 25078 / DSM 43160 / JCM 3152 / KCC A-0152 / KCTC 9177 / NBRC 13315 / NRRL B-3577 / G-20</strain>
    </source>
</reference>
<dbReference type="KEGG" id="gob:Gobs_2631"/>
<evidence type="ECO:0000313" key="4">
    <source>
        <dbReference type="Proteomes" id="UP000001382"/>
    </source>
</evidence>
<evidence type="ECO:0000259" key="2">
    <source>
        <dbReference type="PROSITE" id="PS50994"/>
    </source>
</evidence>
<dbReference type="PANTHER" id="PTHR46889:SF4">
    <property type="entry name" value="TRANSPOSASE INSO FOR INSERTION SEQUENCE ELEMENT IS911B-RELATED"/>
    <property type="match status" value="1"/>
</dbReference>
<dbReference type="EMBL" id="CP001867">
    <property type="protein sequence ID" value="ADB75268.1"/>
    <property type="molecule type" value="Genomic_DNA"/>
</dbReference>
<dbReference type="InterPro" id="IPR036397">
    <property type="entry name" value="RNaseH_sf"/>
</dbReference>
<dbReference type="eggNOG" id="COG2801">
    <property type="taxonomic scope" value="Bacteria"/>
</dbReference>
<dbReference type="PROSITE" id="PS50994">
    <property type="entry name" value="INTEGRASE"/>
    <property type="match status" value="1"/>
</dbReference>
<dbReference type="GO" id="GO:0015074">
    <property type="term" value="P:DNA integration"/>
    <property type="evidence" value="ECO:0007669"/>
    <property type="project" value="InterPro"/>
</dbReference>
<dbReference type="Gene3D" id="3.30.420.10">
    <property type="entry name" value="Ribonuclease H-like superfamily/Ribonuclease H"/>
    <property type="match status" value="1"/>
</dbReference>
<dbReference type="OrthoDB" id="568335at2"/>
<organism evidence="3 4">
    <name type="scientific">Geodermatophilus obscurus (strain ATCC 25078 / DSM 43160 / JCM 3152 / CCUG 61914 / KCC A-0152 / KCTC 9177 / NBRC 13315 / NRRL B-3577 / G-20)</name>
    <dbReference type="NCBI Taxonomy" id="526225"/>
    <lineage>
        <taxon>Bacteria</taxon>
        <taxon>Bacillati</taxon>
        <taxon>Actinomycetota</taxon>
        <taxon>Actinomycetes</taxon>
        <taxon>Geodermatophilales</taxon>
        <taxon>Geodermatophilaceae</taxon>
        <taxon>Geodermatophilus</taxon>
    </lineage>
</organism>
<sequence>MSTTRFCRLIDMPERIWRRRQARGRAGMPVKGPWPMPVAEAVEAVVVKHAEAHPAWGHRKVWAMARFDGHRLSPATVLRIMRRRGLLLEAAYQRERRQPAAARKPAFVTPPSGANQVWQLDFSEFETTTGGTWRLAGCRDYWSKYEFGWHLSPTANQHDAIAAIELAIAEAERLAGGPLADALTDTTTGKLRPITIVTDNGGPFRSFRFEAFIAARPELHHVRTRVRTPGQNGTRERGIGTLKYEWLYRKDIDHAIALADHAEAYRIDYNTVRPHEAIAFNRPYQVHTGAADPAIPNFDRA</sequence>
<evidence type="ECO:0000256" key="1">
    <source>
        <dbReference type="ARBA" id="ARBA00002286"/>
    </source>
</evidence>
<dbReference type="PANTHER" id="PTHR46889">
    <property type="entry name" value="TRANSPOSASE INSF FOR INSERTION SEQUENCE IS3B-RELATED"/>
    <property type="match status" value="1"/>
</dbReference>
<dbReference type="InterPro" id="IPR050900">
    <property type="entry name" value="Transposase_IS3/IS150/IS904"/>
</dbReference>
<dbReference type="InterPro" id="IPR025948">
    <property type="entry name" value="HTH-like_dom"/>
</dbReference>
<dbReference type="HOGENOM" id="CLU_027402_31_0_11"/>
<protein>
    <submittedName>
        <fullName evidence="3">Integrase catalytic region</fullName>
    </submittedName>
</protein>
<gene>
    <name evidence="3" type="ordered locus">Gobs_2631</name>
</gene>
<reference evidence="3 4" key="1">
    <citation type="journal article" date="2010" name="Stand. Genomic Sci.">
        <title>Complete genome sequence of Geodermatophilus obscurus type strain (G-20).</title>
        <authorList>
            <person name="Ivanova N."/>
            <person name="Sikorski J."/>
            <person name="Jando M."/>
            <person name="Munk C."/>
            <person name="Lapidus A."/>
            <person name="Glavina Del Rio T."/>
            <person name="Copeland A."/>
            <person name="Tice H."/>
            <person name="Cheng J.-F."/>
            <person name="Lucas S."/>
            <person name="Chen F."/>
            <person name="Nolan M."/>
            <person name="Bruce D."/>
            <person name="Goodwin L."/>
            <person name="Pitluck S."/>
            <person name="Mavromatis K."/>
            <person name="Mikhailova N."/>
            <person name="Pati A."/>
            <person name="Chen A."/>
            <person name="Palaniappan K."/>
            <person name="Land M."/>
            <person name="Hauser L."/>
            <person name="Chang Y.-J."/>
            <person name="Jeffries C.D."/>
            <person name="Meincke L."/>
            <person name="Brettin T."/>
            <person name="Detter J.C."/>
            <person name="Detter J.C."/>
            <person name="Rohde M."/>
            <person name="Goeker M."/>
            <person name="Bristow J."/>
            <person name="Eisen J.A."/>
            <person name="Markowitz V."/>
            <person name="Hugenholtz P."/>
            <person name="Kyrpides N.C."/>
            <person name="Klenk H.-P."/>
        </authorList>
    </citation>
    <scope>NUCLEOTIDE SEQUENCE [LARGE SCALE GENOMIC DNA]</scope>
    <source>
        <strain evidence="4">ATCC 25078 / DSM 43160 / JCM 3152 / KCC A-0152 / KCTC 9177 / NBRC 13315 / NRRL B-3577 / G-20</strain>
    </source>
</reference>
<dbReference type="STRING" id="526225.Gobs_2631"/>
<evidence type="ECO:0000313" key="3">
    <source>
        <dbReference type="EMBL" id="ADB75268.1"/>
    </source>
</evidence>
<dbReference type="AlphaFoldDB" id="D2S5I8"/>
<dbReference type="Proteomes" id="UP000001382">
    <property type="component" value="Chromosome"/>
</dbReference>
<proteinExistence type="predicted"/>
<feature type="domain" description="Integrase catalytic" evidence="2">
    <location>
        <begin position="107"/>
        <end position="291"/>
    </location>
</feature>